<evidence type="ECO:0000313" key="1">
    <source>
        <dbReference type="EMBL" id="MBB5515476.1"/>
    </source>
</evidence>
<accession>A0A840X0R9</accession>
<dbReference type="RefSeq" id="WP_184010129.1">
    <property type="nucleotide sequence ID" value="NZ_JACIJS010000004.1"/>
</dbReference>
<dbReference type="AlphaFoldDB" id="A0A840X0R9"/>
<dbReference type="Proteomes" id="UP000553766">
    <property type="component" value="Unassembled WGS sequence"/>
</dbReference>
<dbReference type="EMBL" id="JACIJS010000004">
    <property type="protein sequence ID" value="MBB5515476.1"/>
    <property type="molecule type" value="Genomic_DNA"/>
</dbReference>
<sequence>MEPTLTCRTMSLQDGVLTTIVEVTPETALMPIMELVLGNRVLGYADVQAMPGEQGVHMVKIDVPKEALNDGIQTLILRAEGAVEPVATMPMMAGDVLPYDLTAELDLLRAELDMLKKAFRRQLSLTRF</sequence>
<protein>
    <submittedName>
        <fullName evidence="1">Uncharacterized protein</fullName>
    </submittedName>
</protein>
<evidence type="ECO:0000313" key="2">
    <source>
        <dbReference type="Proteomes" id="UP000553766"/>
    </source>
</evidence>
<comment type="caution">
    <text evidence="1">The sequence shown here is derived from an EMBL/GenBank/DDBJ whole genome shotgun (WGS) entry which is preliminary data.</text>
</comment>
<proteinExistence type="predicted"/>
<organism evidence="1 2">
    <name type="scientific">Rubricella aquisinus</name>
    <dbReference type="NCBI Taxonomy" id="2028108"/>
    <lineage>
        <taxon>Bacteria</taxon>
        <taxon>Pseudomonadati</taxon>
        <taxon>Pseudomonadota</taxon>
        <taxon>Alphaproteobacteria</taxon>
        <taxon>Rhodobacterales</taxon>
        <taxon>Paracoccaceae</taxon>
        <taxon>Rubricella</taxon>
    </lineage>
</organism>
<gene>
    <name evidence="1" type="ORF">FHS89_001488</name>
</gene>
<reference evidence="1 2" key="1">
    <citation type="submission" date="2020-08" db="EMBL/GenBank/DDBJ databases">
        <title>Genomic Encyclopedia of Type Strains, Phase IV (KMG-IV): sequencing the most valuable type-strain genomes for metagenomic binning, comparative biology and taxonomic classification.</title>
        <authorList>
            <person name="Goeker M."/>
        </authorList>
    </citation>
    <scope>NUCLEOTIDE SEQUENCE [LARGE SCALE GENOMIC DNA]</scope>
    <source>
        <strain evidence="1 2">DSM 103377</strain>
    </source>
</reference>
<name>A0A840X0R9_9RHOB</name>
<keyword evidence="2" id="KW-1185">Reference proteome</keyword>